<comment type="caution">
    <text evidence="1">The sequence shown here is derived from an EMBL/GenBank/DDBJ whole genome shotgun (WGS) entry which is preliminary data.</text>
</comment>
<gene>
    <name evidence="1" type="ORF">AFUS01_LOCUS14701</name>
</gene>
<evidence type="ECO:0000313" key="2">
    <source>
        <dbReference type="Proteomes" id="UP000708208"/>
    </source>
</evidence>
<dbReference type="Proteomes" id="UP000708208">
    <property type="component" value="Unassembled WGS sequence"/>
</dbReference>
<organism evidence="1 2">
    <name type="scientific">Allacma fusca</name>
    <dbReference type="NCBI Taxonomy" id="39272"/>
    <lineage>
        <taxon>Eukaryota</taxon>
        <taxon>Metazoa</taxon>
        <taxon>Ecdysozoa</taxon>
        <taxon>Arthropoda</taxon>
        <taxon>Hexapoda</taxon>
        <taxon>Collembola</taxon>
        <taxon>Symphypleona</taxon>
        <taxon>Sminthuridae</taxon>
        <taxon>Allacma</taxon>
    </lineage>
</organism>
<protein>
    <submittedName>
        <fullName evidence="1">Uncharacterized protein</fullName>
    </submittedName>
</protein>
<dbReference type="AlphaFoldDB" id="A0A8J2JXF1"/>
<accession>A0A8J2JXF1</accession>
<name>A0A8J2JXF1_9HEXA</name>
<proteinExistence type="predicted"/>
<evidence type="ECO:0000313" key="1">
    <source>
        <dbReference type="EMBL" id="CAG7725757.1"/>
    </source>
</evidence>
<dbReference type="EMBL" id="CAJVCH010126491">
    <property type="protein sequence ID" value="CAG7725757.1"/>
    <property type="molecule type" value="Genomic_DNA"/>
</dbReference>
<sequence length="68" mass="7678">MACSIYSSYSFAAAGHVRSKRTECETVRFSHSLSCRSWRTVIRAQEISEDDQLKGLQKEHEGLVLSSL</sequence>
<keyword evidence="2" id="KW-1185">Reference proteome</keyword>
<reference evidence="1" key="1">
    <citation type="submission" date="2021-06" db="EMBL/GenBank/DDBJ databases">
        <authorList>
            <person name="Hodson N. C."/>
            <person name="Mongue J. A."/>
            <person name="Jaron S. K."/>
        </authorList>
    </citation>
    <scope>NUCLEOTIDE SEQUENCE</scope>
</reference>